<dbReference type="Pfam" id="PF00075">
    <property type="entry name" value="RNase_H"/>
    <property type="match status" value="1"/>
</dbReference>
<dbReference type="InterPro" id="IPR005135">
    <property type="entry name" value="Endo/exonuclease/phosphatase"/>
</dbReference>
<proteinExistence type="predicted"/>
<dbReference type="InterPro" id="IPR036397">
    <property type="entry name" value="RNaseH_sf"/>
</dbReference>
<dbReference type="InterPro" id="IPR012337">
    <property type="entry name" value="RNaseH-like_sf"/>
</dbReference>
<dbReference type="InterPro" id="IPR002156">
    <property type="entry name" value="RNaseH_domain"/>
</dbReference>
<keyword evidence="5" id="KW-1185">Reference proteome</keyword>
<organism evidence="4 5">
    <name type="scientific">Monilinia fructigena</name>
    <dbReference type="NCBI Taxonomy" id="38457"/>
    <lineage>
        <taxon>Eukaryota</taxon>
        <taxon>Fungi</taxon>
        <taxon>Dikarya</taxon>
        <taxon>Ascomycota</taxon>
        <taxon>Pezizomycotina</taxon>
        <taxon>Leotiomycetes</taxon>
        <taxon>Helotiales</taxon>
        <taxon>Sclerotiniaceae</taxon>
        <taxon>Monilinia</taxon>
    </lineage>
</organism>
<dbReference type="CDD" id="cd09276">
    <property type="entry name" value="Rnase_HI_RT_non_LTR"/>
    <property type="match status" value="1"/>
</dbReference>
<dbReference type="GO" id="GO:0004523">
    <property type="term" value="F:RNA-DNA hybrid ribonuclease activity"/>
    <property type="evidence" value="ECO:0007669"/>
    <property type="project" value="InterPro"/>
</dbReference>
<dbReference type="InterPro" id="IPR043502">
    <property type="entry name" value="DNA/RNA_pol_sf"/>
</dbReference>
<feature type="domain" description="RNase H type-1" evidence="3">
    <location>
        <begin position="780"/>
        <end position="916"/>
    </location>
</feature>
<dbReference type="SUPFAM" id="SSF53098">
    <property type="entry name" value="Ribonuclease H-like"/>
    <property type="match status" value="1"/>
</dbReference>
<dbReference type="Gene3D" id="3.60.10.10">
    <property type="entry name" value="Endonuclease/exonuclease/phosphatase"/>
    <property type="match status" value="1"/>
</dbReference>
<dbReference type="SUPFAM" id="SSF56219">
    <property type="entry name" value="DNase I-like"/>
    <property type="match status" value="1"/>
</dbReference>
<comment type="caution">
    <text evidence="4">The sequence shown here is derived from an EMBL/GenBank/DDBJ whole genome shotgun (WGS) entry which is preliminary data.</text>
</comment>
<dbReference type="Gene3D" id="3.30.420.10">
    <property type="entry name" value="Ribonuclease H-like superfamily/Ribonuclease H"/>
    <property type="match status" value="1"/>
</dbReference>
<gene>
    <name evidence="4" type="ORF">DID88_000605</name>
</gene>
<evidence type="ECO:0000259" key="3">
    <source>
        <dbReference type="PROSITE" id="PS50879"/>
    </source>
</evidence>
<dbReference type="AlphaFoldDB" id="A0A395INM1"/>
<dbReference type="PANTHER" id="PTHR33481">
    <property type="entry name" value="REVERSE TRANSCRIPTASE"/>
    <property type="match status" value="1"/>
</dbReference>
<dbReference type="Pfam" id="PF14529">
    <property type="entry name" value="Exo_endo_phos_2"/>
    <property type="match status" value="1"/>
</dbReference>
<feature type="compositionally biased region" description="Polar residues" evidence="1">
    <location>
        <begin position="1082"/>
        <end position="1095"/>
    </location>
</feature>
<protein>
    <recommendedName>
        <fullName evidence="6">RNase H type-1 domain-containing protein</fullName>
    </recommendedName>
</protein>
<dbReference type="SUPFAM" id="SSF56672">
    <property type="entry name" value="DNA/RNA polymerases"/>
    <property type="match status" value="1"/>
</dbReference>
<evidence type="ECO:0000313" key="4">
    <source>
        <dbReference type="EMBL" id="RAL59979.1"/>
    </source>
</evidence>
<dbReference type="PANTHER" id="PTHR33481:SF1">
    <property type="entry name" value="ENDONUCLEASE_EXONUCLEASE_PHOSPHATASE DOMAIN-CONTAINING PROTEIN-RELATED"/>
    <property type="match status" value="1"/>
</dbReference>
<feature type="domain" description="Reverse transcriptase" evidence="2">
    <location>
        <begin position="386"/>
        <end position="649"/>
    </location>
</feature>
<feature type="region of interest" description="Disordered" evidence="1">
    <location>
        <begin position="1082"/>
        <end position="1108"/>
    </location>
</feature>
<dbReference type="EMBL" id="QKRW01000045">
    <property type="protein sequence ID" value="RAL59979.1"/>
    <property type="molecule type" value="Genomic_DNA"/>
</dbReference>
<evidence type="ECO:0000313" key="5">
    <source>
        <dbReference type="Proteomes" id="UP000249056"/>
    </source>
</evidence>
<dbReference type="Proteomes" id="UP000249056">
    <property type="component" value="Unassembled WGS sequence"/>
</dbReference>
<reference evidence="4 5" key="1">
    <citation type="submission" date="2018-06" db="EMBL/GenBank/DDBJ databases">
        <title>Genome Sequence of the Brown Rot Fungal Pathogen Monilinia fructigena.</title>
        <authorList>
            <person name="Landi L."/>
            <person name="De Miccolis Angelini R.M."/>
            <person name="Pollastro S."/>
            <person name="Abate D."/>
            <person name="Faretra F."/>
            <person name="Romanazzi G."/>
        </authorList>
    </citation>
    <scope>NUCLEOTIDE SEQUENCE [LARGE SCALE GENOMIC DNA]</scope>
    <source>
        <strain evidence="4 5">Mfrg269</strain>
    </source>
</reference>
<evidence type="ECO:0000259" key="2">
    <source>
        <dbReference type="PROSITE" id="PS50878"/>
    </source>
</evidence>
<dbReference type="InterPro" id="IPR000477">
    <property type="entry name" value="RT_dom"/>
</dbReference>
<dbReference type="GO" id="GO:0003676">
    <property type="term" value="F:nucleic acid binding"/>
    <property type="evidence" value="ECO:0007669"/>
    <property type="project" value="InterPro"/>
</dbReference>
<evidence type="ECO:0008006" key="6">
    <source>
        <dbReference type="Google" id="ProtNLM"/>
    </source>
</evidence>
<dbReference type="InterPro" id="IPR036691">
    <property type="entry name" value="Endo/exonu/phosph_ase_sf"/>
</dbReference>
<accession>A0A395INM1</accession>
<sequence length="1108" mass="122403">MSYTRKAANLITQQRRNGDDRDIVWLEVNGFHIVNVYREPSTRRIIDYITSIQVPPNFLIGGDFNAKHDMFEPGVGSSNQGASLAAWSLSSGADFIGEPGEPTHRAGHTIDLTFSNIPFAETTVRHDLDCGSDHFTLVTLLPGRGQGADGNAGYRVTEANLPRFAHAINSGISHLPQPADVLDTRDLDDIAALLTTLFQNAIKAVGKRPQGTAKSAPWWTPACAELYAGYASARRRAAPEQERKRRDMLSTIRNAKRDYWRRVIDNATDDADLYKVVGWHKLAPSLKAPPLIVNGVSIESTKEKAEALLEKVLHRYDDSDDLEYDPLEAEGRRPILPWTTAISLEEVEKSVIGVSSTSPGADRVTVRLLKACWQHIRAFIRDFFQKCLEISHFPSEWKLAEVVMLPKIGKKDRSSVRSWRPIALLSCIGKGLERLVARRISWAAIHYGVISPQHGGALPKRSAVDLVASFVYDVESAFAQGKEVTLVTLDVQGAFDALLPRRLLERMRKQGWPGKLLRLIGSFLADRKVMVRLEGTYTAESKTQCGTPQGSPLSPILIRVSPELTITPVTAVGDEQPALRWLGVWIDRKLSFKRHVAERSTKALKVARHIKGLAGVRFGPPAASLRKAVVTCVQSSLLYGSEVWYGGRRKPSASHGYNRNRLVSTRLGPLIEKTNKVMVLAARGVLPAWRTAPTASVLRDAGLPSGSTALEHARIRFRAPAQDVRRRPPTGAPARNPDPTLAACNETALRGYAHPVRSQAKGSTKEAAAEQFNTWWSQLSDNTITVFSDGSEQYKDGAKLVGYGYAIYRGQSLVRTGSGAINSISHVFDAEAIGALKGLQCALEILRPLDEHIWMCIDSTSVIWCMRANASNTSQWAFLECHALIDQFKVGIRWSPGHMGIEGNETADELADAGANEGRMDDDCSAEPTISGIGTTARALADAATSDWWSRCLTGLSASYRKWGLGYSIAESPELRLPRTLLHRLLAARTAHGDFAQYHRRFGHTDAEFNCLCGYAKTPEHLVFCEISQRKFHAWPAKPERPPSRPKEGRRYMSAILAHPKLFEDFLTVTQYFAINARAQQTRDLTSPGGPQQSYGLPRQNRHSLTAV</sequence>
<name>A0A395INM1_9HELO</name>
<dbReference type="PROSITE" id="PS50878">
    <property type="entry name" value="RT_POL"/>
    <property type="match status" value="1"/>
</dbReference>
<dbReference type="PROSITE" id="PS50879">
    <property type="entry name" value="RNASE_H_1"/>
    <property type="match status" value="1"/>
</dbReference>
<dbReference type="Pfam" id="PF00078">
    <property type="entry name" value="RVT_1"/>
    <property type="match status" value="1"/>
</dbReference>
<evidence type="ECO:0000256" key="1">
    <source>
        <dbReference type="SAM" id="MobiDB-lite"/>
    </source>
</evidence>